<gene>
    <name evidence="3" type="ORF">P5G50_13255</name>
</gene>
<dbReference type="InterPro" id="IPR002881">
    <property type="entry name" value="DUF58"/>
</dbReference>
<dbReference type="Pfam" id="PF01882">
    <property type="entry name" value="DUF58"/>
    <property type="match status" value="1"/>
</dbReference>
<evidence type="ECO:0000313" key="4">
    <source>
        <dbReference type="Proteomes" id="UP001174208"/>
    </source>
</evidence>
<sequence length="437" mass="46952">MTDRTRSTSRGPWTLSPAIVGAVVVGLICLVAAFVLSRLEPALVGAPLLLAAALGWDRRPARTGPDAVEVEVLVRTDEERPASASTVAVAGSARTDARADALQVRIEPADRPAFDAVLTPRAAEQLRVEVSAVHSGPQRLLGLAARVIGPDAAWVGAPGPEASVERVVRPPRIAVRSLPLPSRLLGLTGQHVSSRPGDGGEFRDIDRFRPGDRLRRIDWRATARAGQEGDLFVRRTTATSDAAIQLVLDARDDVTGVVADWPRPHPRAAASSLDLAREAAAALARAYSAAGDRVGFDDATAASRVVPARAGARHRERVLRAVERTRATGLASDRVRPPRLAPGALVYLLSTFLDDQPVDLALAWRASGHRVIAVDVLPPRDSHELTVRERLALRTVEVERRLRLEQLAASGAELVVWADPADRAARLRRLATPGRRR</sequence>
<dbReference type="Proteomes" id="UP001174208">
    <property type="component" value="Unassembled WGS sequence"/>
</dbReference>
<evidence type="ECO:0000313" key="3">
    <source>
        <dbReference type="EMBL" id="MDN4615416.1"/>
    </source>
</evidence>
<dbReference type="RefSeq" id="WP_301208400.1">
    <property type="nucleotide sequence ID" value="NZ_JAROCF010000001.1"/>
</dbReference>
<reference evidence="3" key="1">
    <citation type="submission" date="2023-06" db="EMBL/GenBank/DDBJ databases">
        <title>MT1 and MT2 Draft Genomes of Novel Species.</title>
        <authorList>
            <person name="Venkateswaran K."/>
        </authorList>
    </citation>
    <scope>NUCLEOTIDE SEQUENCE</scope>
    <source>
        <strain evidence="3">F6_8S_P_1B</strain>
    </source>
</reference>
<keyword evidence="4" id="KW-1185">Reference proteome</keyword>
<protein>
    <submittedName>
        <fullName evidence="3">DUF58 domain-containing protein</fullName>
    </submittedName>
</protein>
<keyword evidence="1" id="KW-1133">Transmembrane helix</keyword>
<accession>A0ABT8KD89</accession>
<organism evidence="3 4">
    <name type="scientific">Leifsonia williamsii</name>
    <dbReference type="NCBI Taxonomy" id="3035919"/>
    <lineage>
        <taxon>Bacteria</taxon>
        <taxon>Bacillati</taxon>
        <taxon>Actinomycetota</taxon>
        <taxon>Actinomycetes</taxon>
        <taxon>Micrococcales</taxon>
        <taxon>Microbacteriaceae</taxon>
        <taxon>Leifsonia</taxon>
    </lineage>
</organism>
<feature type="domain" description="DUF58" evidence="2">
    <location>
        <begin position="207"/>
        <end position="403"/>
    </location>
</feature>
<dbReference type="PANTHER" id="PTHR33608">
    <property type="entry name" value="BLL2464 PROTEIN"/>
    <property type="match status" value="1"/>
</dbReference>
<evidence type="ECO:0000259" key="2">
    <source>
        <dbReference type="Pfam" id="PF01882"/>
    </source>
</evidence>
<feature type="transmembrane region" description="Helical" evidence="1">
    <location>
        <begin position="12"/>
        <end position="36"/>
    </location>
</feature>
<dbReference type="PANTHER" id="PTHR33608:SF14">
    <property type="entry name" value="POSSIBLE CONSERVED SECRETED PROTEIN"/>
    <property type="match status" value="1"/>
</dbReference>
<keyword evidence="1" id="KW-0812">Transmembrane</keyword>
<name>A0ABT8KD89_9MICO</name>
<evidence type="ECO:0000256" key="1">
    <source>
        <dbReference type="SAM" id="Phobius"/>
    </source>
</evidence>
<proteinExistence type="predicted"/>
<dbReference type="EMBL" id="JAROCF010000001">
    <property type="protein sequence ID" value="MDN4615416.1"/>
    <property type="molecule type" value="Genomic_DNA"/>
</dbReference>
<comment type="caution">
    <text evidence="3">The sequence shown here is derived from an EMBL/GenBank/DDBJ whole genome shotgun (WGS) entry which is preliminary data.</text>
</comment>
<keyword evidence="1" id="KW-0472">Membrane</keyword>